<reference evidence="1 2" key="1">
    <citation type="submission" date="2024-01" db="EMBL/GenBank/DDBJ databases">
        <authorList>
            <person name="Waweru B."/>
        </authorList>
    </citation>
    <scope>NUCLEOTIDE SEQUENCE [LARGE SCALE GENOMIC DNA]</scope>
</reference>
<proteinExistence type="predicted"/>
<evidence type="ECO:0000313" key="2">
    <source>
        <dbReference type="Proteomes" id="UP001314170"/>
    </source>
</evidence>
<dbReference type="Proteomes" id="UP001314170">
    <property type="component" value="Unassembled WGS sequence"/>
</dbReference>
<gene>
    <name evidence="1" type="ORF">DCAF_LOCUS22777</name>
</gene>
<feature type="non-terminal residue" evidence="1">
    <location>
        <position position="77"/>
    </location>
</feature>
<dbReference type="AlphaFoldDB" id="A0AAV1SG95"/>
<evidence type="ECO:0000313" key="1">
    <source>
        <dbReference type="EMBL" id="CAK7350053.1"/>
    </source>
</evidence>
<sequence length="77" mass="8746">NQVEGNSVILFFKDDGHHKGYSHIGYSQYVPYVPMPNIITIMRPAIDVHKAISLITSANVDTTRINHNIRDKSLGYY</sequence>
<name>A0AAV1SG95_9ROSI</name>
<keyword evidence="2" id="KW-1185">Reference proteome</keyword>
<protein>
    <submittedName>
        <fullName evidence="1">Uncharacterized protein</fullName>
    </submittedName>
</protein>
<comment type="caution">
    <text evidence="1">The sequence shown here is derived from an EMBL/GenBank/DDBJ whole genome shotgun (WGS) entry which is preliminary data.</text>
</comment>
<organism evidence="1 2">
    <name type="scientific">Dovyalis caffra</name>
    <dbReference type="NCBI Taxonomy" id="77055"/>
    <lineage>
        <taxon>Eukaryota</taxon>
        <taxon>Viridiplantae</taxon>
        <taxon>Streptophyta</taxon>
        <taxon>Embryophyta</taxon>
        <taxon>Tracheophyta</taxon>
        <taxon>Spermatophyta</taxon>
        <taxon>Magnoliopsida</taxon>
        <taxon>eudicotyledons</taxon>
        <taxon>Gunneridae</taxon>
        <taxon>Pentapetalae</taxon>
        <taxon>rosids</taxon>
        <taxon>fabids</taxon>
        <taxon>Malpighiales</taxon>
        <taxon>Salicaceae</taxon>
        <taxon>Flacourtieae</taxon>
        <taxon>Dovyalis</taxon>
    </lineage>
</organism>
<feature type="non-terminal residue" evidence="1">
    <location>
        <position position="1"/>
    </location>
</feature>
<accession>A0AAV1SG95</accession>
<dbReference type="EMBL" id="CAWUPB010001181">
    <property type="protein sequence ID" value="CAK7350053.1"/>
    <property type="molecule type" value="Genomic_DNA"/>
</dbReference>